<reference evidence="2 3" key="1">
    <citation type="journal article" date="2016" name="Nat. Commun.">
        <title>Thousands of microbial genomes shed light on interconnected biogeochemical processes in an aquifer system.</title>
        <authorList>
            <person name="Anantharaman K."/>
            <person name="Brown C.T."/>
            <person name="Hug L.A."/>
            <person name="Sharon I."/>
            <person name="Castelle C.J."/>
            <person name="Probst A.J."/>
            <person name="Thomas B.C."/>
            <person name="Singh A."/>
            <person name="Wilkins M.J."/>
            <person name="Karaoz U."/>
            <person name="Brodie E.L."/>
            <person name="Williams K.H."/>
            <person name="Hubbard S.S."/>
            <person name="Banfield J.F."/>
        </authorList>
    </citation>
    <scope>NUCLEOTIDE SEQUENCE [LARGE SCALE GENOMIC DNA]</scope>
    <source>
        <strain evidence="3">RBG_16_55_9</strain>
    </source>
</reference>
<evidence type="ECO:0000313" key="3">
    <source>
        <dbReference type="Proteomes" id="UP000179157"/>
    </source>
</evidence>
<protein>
    <submittedName>
        <fullName evidence="2">Uncharacterized protein</fullName>
    </submittedName>
</protein>
<sequence>MRDILGVLLGVAIIISIALLITRGNAEVTAQREQLESKIEDLLQREEVALTDFIKAFGEPQSLGVVTCQGENCLKASWDLSYSTRVCWKRLSVVLNEQKKNVFFAELKDLVVIERKGEDTRCAEAPE</sequence>
<gene>
    <name evidence="2" type="ORF">A2Z21_10585</name>
</gene>
<dbReference type="EMBL" id="MFGX01000106">
    <property type="protein sequence ID" value="OGF53305.1"/>
    <property type="molecule type" value="Genomic_DNA"/>
</dbReference>
<name>A0A1F5UQ94_FRAXR</name>
<keyword evidence="1" id="KW-0175">Coiled coil</keyword>
<organism evidence="2 3">
    <name type="scientific">Fraserbacteria sp. (strain RBG_16_55_9)</name>
    <dbReference type="NCBI Taxonomy" id="1817864"/>
    <lineage>
        <taxon>Bacteria</taxon>
        <taxon>Candidatus Fraseribacteriota</taxon>
    </lineage>
</organism>
<comment type="caution">
    <text evidence="2">The sequence shown here is derived from an EMBL/GenBank/DDBJ whole genome shotgun (WGS) entry which is preliminary data.</text>
</comment>
<dbReference type="Proteomes" id="UP000179157">
    <property type="component" value="Unassembled WGS sequence"/>
</dbReference>
<dbReference type="AlphaFoldDB" id="A0A1F5UQ94"/>
<accession>A0A1F5UQ94</accession>
<evidence type="ECO:0000256" key="1">
    <source>
        <dbReference type="SAM" id="Coils"/>
    </source>
</evidence>
<evidence type="ECO:0000313" key="2">
    <source>
        <dbReference type="EMBL" id="OGF53305.1"/>
    </source>
</evidence>
<proteinExistence type="predicted"/>
<feature type="coiled-coil region" evidence="1">
    <location>
        <begin position="25"/>
        <end position="52"/>
    </location>
</feature>